<evidence type="ECO:0000256" key="4">
    <source>
        <dbReference type="ARBA" id="ARBA00022825"/>
    </source>
</evidence>
<dbReference type="SUPFAM" id="SSF49785">
    <property type="entry name" value="Galactose-binding domain-like"/>
    <property type="match status" value="1"/>
</dbReference>
<dbReference type="EMBL" id="KI914037">
    <property type="protein sequence ID" value="ETV90447.1"/>
    <property type="molecule type" value="Genomic_DNA"/>
</dbReference>
<feature type="transmembrane region" description="Helical" evidence="8">
    <location>
        <begin position="563"/>
        <end position="586"/>
    </location>
</feature>
<dbReference type="InterPro" id="IPR034058">
    <property type="entry name" value="TagA/B/C/D_pept_dom"/>
</dbReference>
<dbReference type="InterPro" id="IPR015500">
    <property type="entry name" value="Peptidase_S8_subtilisin-rel"/>
</dbReference>
<accession>A0A024TAW1</accession>
<evidence type="ECO:0000256" key="5">
    <source>
        <dbReference type="ARBA" id="ARBA00023529"/>
    </source>
</evidence>
<dbReference type="PROSITE" id="PS00138">
    <property type="entry name" value="SUBTILASE_SER"/>
    <property type="match status" value="1"/>
</dbReference>
<dbReference type="InterPro" id="IPR008979">
    <property type="entry name" value="Galactose-bd-like_sf"/>
</dbReference>
<feature type="active site" description="Charge relay system" evidence="7">
    <location>
        <position position="101"/>
    </location>
</feature>
<evidence type="ECO:0000256" key="9">
    <source>
        <dbReference type="SAM" id="SignalP"/>
    </source>
</evidence>
<keyword evidence="3 7" id="KW-0378">Hydrolase</keyword>
<dbReference type="GO" id="GO:0006508">
    <property type="term" value="P:proteolysis"/>
    <property type="evidence" value="ECO:0007669"/>
    <property type="project" value="UniProtKB-KW"/>
</dbReference>
<dbReference type="InterPro" id="IPR051048">
    <property type="entry name" value="Peptidase_S8/S53_subtilisin"/>
</dbReference>
<dbReference type="VEuPathDB" id="FungiDB:H310_14770"/>
<dbReference type="PROSITE" id="PS00137">
    <property type="entry name" value="SUBTILASE_HIS"/>
    <property type="match status" value="1"/>
</dbReference>
<dbReference type="RefSeq" id="XP_008880921.1">
    <property type="nucleotide sequence ID" value="XM_008882699.1"/>
</dbReference>
<reference evidence="11" key="1">
    <citation type="submission" date="2013-12" db="EMBL/GenBank/DDBJ databases">
        <title>The Genome Sequence of Aphanomyces invadans NJM9701.</title>
        <authorList>
            <consortium name="The Broad Institute Genomics Platform"/>
            <person name="Russ C."/>
            <person name="Tyler B."/>
            <person name="van West P."/>
            <person name="Dieguez-Uribeondo J."/>
            <person name="Young S.K."/>
            <person name="Zeng Q."/>
            <person name="Gargeya S."/>
            <person name="Fitzgerald M."/>
            <person name="Abouelleil A."/>
            <person name="Alvarado L."/>
            <person name="Chapman S.B."/>
            <person name="Gainer-Dewar J."/>
            <person name="Goldberg J."/>
            <person name="Griggs A."/>
            <person name="Gujja S."/>
            <person name="Hansen M."/>
            <person name="Howarth C."/>
            <person name="Imamovic A."/>
            <person name="Ireland A."/>
            <person name="Larimer J."/>
            <person name="McCowan C."/>
            <person name="Murphy C."/>
            <person name="Pearson M."/>
            <person name="Poon T.W."/>
            <person name="Priest M."/>
            <person name="Roberts A."/>
            <person name="Saif S."/>
            <person name="Shea T."/>
            <person name="Sykes S."/>
            <person name="Wortman J."/>
            <person name="Nusbaum C."/>
            <person name="Birren B."/>
        </authorList>
    </citation>
    <scope>NUCLEOTIDE SEQUENCE [LARGE SCALE GENOMIC DNA]</scope>
    <source>
        <strain evidence="11">NJM9701</strain>
    </source>
</reference>
<keyword evidence="4 7" id="KW-0720">Serine protease</keyword>
<dbReference type="STRING" id="157072.A0A024TAW1"/>
<feature type="active site" description="Charge relay system" evidence="7">
    <location>
        <position position="300"/>
    </location>
</feature>
<organism evidence="11">
    <name type="scientific">Aphanomyces invadans</name>
    <dbReference type="NCBI Taxonomy" id="157072"/>
    <lineage>
        <taxon>Eukaryota</taxon>
        <taxon>Sar</taxon>
        <taxon>Stramenopiles</taxon>
        <taxon>Oomycota</taxon>
        <taxon>Saprolegniomycetes</taxon>
        <taxon>Saprolegniales</taxon>
        <taxon>Verrucalvaceae</taxon>
        <taxon>Aphanomyces</taxon>
    </lineage>
</organism>
<dbReference type="InterPro" id="IPR036852">
    <property type="entry name" value="Peptidase_S8/S53_dom_sf"/>
</dbReference>
<name>A0A024TAW1_9STRA</name>
<keyword evidence="9" id="KW-0732">Signal</keyword>
<comment type="catalytic activity">
    <reaction evidence="5">
        <text>Hydrolysis of proteins with broad specificity for peptide bonds, and a preference for a large uncharged residue in P1. Hydrolyzes peptide amides.</text>
        <dbReference type="EC" id="3.4.21.62"/>
    </reaction>
</comment>
<dbReference type="InterPro" id="IPR022398">
    <property type="entry name" value="Peptidase_S8_His-AS"/>
</dbReference>
<keyword evidence="2 7" id="KW-0645">Protease</keyword>
<keyword evidence="8" id="KW-0472">Membrane</keyword>
<dbReference type="AlphaFoldDB" id="A0A024TAW1"/>
<evidence type="ECO:0000313" key="11">
    <source>
        <dbReference type="EMBL" id="ETV90447.1"/>
    </source>
</evidence>
<dbReference type="SMART" id="SM00355">
    <property type="entry name" value="ZnF_C2H2"/>
    <property type="match status" value="2"/>
</dbReference>
<dbReference type="EC" id="3.4.21.62" evidence="6"/>
<dbReference type="PROSITE" id="PS00028">
    <property type="entry name" value="ZINC_FINGER_C2H2_1"/>
    <property type="match status" value="1"/>
</dbReference>
<dbReference type="PRINTS" id="PR00723">
    <property type="entry name" value="SUBTILISIN"/>
</dbReference>
<dbReference type="GO" id="GO:0004252">
    <property type="term" value="F:serine-type endopeptidase activity"/>
    <property type="evidence" value="ECO:0007669"/>
    <property type="project" value="UniProtKB-UniRule"/>
</dbReference>
<dbReference type="Pfam" id="PF00082">
    <property type="entry name" value="Peptidase_S8"/>
    <property type="match status" value="1"/>
</dbReference>
<evidence type="ECO:0000256" key="1">
    <source>
        <dbReference type="ARBA" id="ARBA00011073"/>
    </source>
</evidence>
<evidence type="ECO:0000256" key="8">
    <source>
        <dbReference type="SAM" id="Phobius"/>
    </source>
</evidence>
<sequence length="661" mass="71084">MDVWKHVAVIAVLTPLMLGESPNRLIFDGLGISAFHALNITGRHSVVGITDTGIYLRHDEFSAHQTPDAINRFVLTEKVVHYETAGDDHDQSSRRDRTCGHGTHVSGILAGRTIGVAPDAKIAFLDIAYDCLNCSNPVALRVPTSTTALFLNQTKAGAKVISFSWGRDARGNDIVDRAQEDYNFLAKQIDAYLYEHPDVLVVTAAGNNGDDGAKSLFSPAGAKNVLTIGATYSVPTASDACPEVANLDSVASFSSRGPTHDGRLKPDLVLPGVLLQSAQSMPLNGTNESTSLLCVATGTSQATPVASGMAVLVRDWLEVGAWATGLPSPTSAVAFVPSSLVKAMLIHAAVPTKRRLPFEFDNTTVCSTLVDDQRWGFKTVPDPIQGYGRPNMTNLLNSTAFFLPNHTGVMPSLTTGFEHTYDVMVVKPQRLRITVVWTDAPVQVGATRPLTNDLDLTLTLASGDVIAYPLSGQGKPDSVNNVEVIDVSFDELEKLVPRSSTSSQQGKLHVVAKVIGTSVVQGPQLYSIVSTVRLQSRQRSSTDSTANDTSLTSNQSSAPTNTWIVWAAAGAAIFVIAAAFVALLVLRRKRLPDGQLQSMHASLRSLFRCREACTECGFFCTDSAALMEHVYEAHPQPQTCRHCHFTTATPELLQSHVDAFH</sequence>
<feature type="active site" description="Charge relay system" evidence="7">
    <location>
        <position position="51"/>
    </location>
</feature>
<evidence type="ECO:0000256" key="6">
    <source>
        <dbReference type="ARBA" id="ARBA00023619"/>
    </source>
</evidence>
<proteinExistence type="inferred from homology"/>
<evidence type="ECO:0000259" key="10">
    <source>
        <dbReference type="PROSITE" id="PS00028"/>
    </source>
</evidence>
<evidence type="ECO:0000256" key="2">
    <source>
        <dbReference type="ARBA" id="ARBA00022670"/>
    </source>
</evidence>
<comment type="similarity">
    <text evidence="1 7">Belongs to the peptidase S8 family.</text>
</comment>
<dbReference type="GeneID" id="20091820"/>
<feature type="domain" description="C2H2-type" evidence="10">
    <location>
        <begin position="613"/>
        <end position="634"/>
    </location>
</feature>
<dbReference type="PANTHER" id="PTHR43399">
    <property type="entry name" value="SUBTILISIN-RELATED"/>
    <property type="match status" value="1"/>
</dbReference>
<dbReference type="InterPro" id="IPR000209">
    <property type="entry name" value="Peptidase_S8/S53_dom"/>
</dbReference>
<evidence type="ECO:0000256" key="3">
    <source>
        <dbReference type="ARBA" id="ARBA00022801"/>
    </source>
</evidence>
<feature type="chain" id="PRO_5001534158" description="subtilisin" evidence="9">
    <location>
        <begin position="20"/>
        <end position="661"/>
    </location>
</feature>
<dbReference type="InterPro" id="IPR013087">
    <property type="entry name" value="Znf_C2H2_type"/>
</dbReference>
<dbReference type="PANTHER" id="PTHR43399:SF4">
    <property type="entry name" value="CELL WALL-ASSOCIATED PROTEASE"/>
    <property type="match status" value="1"/>
</dbReference>
<dbReference type="InterPro" id="IPR023828">
    <property type="entry name" value="Peptidase_S8_Ser-AS"/>
</dbReference>
<gene>
    <name evidence="11" type="ORF">H310_14770</name>
</gene>
<dbReference type="PROSITE" id="PS51892">
    <property type="entry name" value="SUBTILASE"/>
    <property type="match status" value="1"/>
</dbReference>
<dbReference type="CDD" id="cd04842">
    <property type="entry name" value="Peptidases_S8_Kp43_protease"/>
    <property type="match status" value="1"/>
</dbReference>
<feature type="signal peptide" evidence="9">
    <location>
        <begin position="1"/>
        <end position="19"/>
    </location>
</feature>
<dbReference type="Gene3D" id="2.60.120.380">
    <property type="match status" value="1"/>
</dbReference>
<dbReference type="OrthoDB" id="65407at2759"/>
<dbReference type="Gene3D" id="3.40.50.200">
    <property type="entry name" value="Peptidase S8/S53 domain"/>
    <property type="match status" value="1"/>
</dbReference>
<keyword evidence="8" id="KW-1133">Transmembrane helix</keyword>
<dbReference type="SUPFAM" id="SSF52743">
    <property type="entry name" value="Subtilisin-like"/>
    <property type="match status" value="1"/>
</dbReference>
<keyword evidence="8" id="KW-0812">Transmembrane</keyword>
<protein>
    <recommendedName>
        <fullName evidence="6">subtilisin</fullName>
        <ecNumber evidence="6">3.4.21.62</ecNumber>
    </recommendedName>
</protein>
<evidence type="ECO:0000256" key="7">
    <source>
        <dbReference type="PROSITE-ProRule" id="PRU01240"/>
    </source>
</evidence>